<gene>
    <name evidence="2" type="ORF">I8J32_006810</name>
</gene>
<keyword evidence="3" id="KW-1185">Reference proteome</keyword>
<evidence type="ECO:0000313" key="2">
    <source>
        <dbReference type="EMBL" id="QSX79554.1"/>
    </source>
</evidence>
<organism evidence="2 3">
    <name type="scientific">Agrilutibacter solisilvae</name>
    <dbReference type="NCBI Taxonomy" id="2763317"/>
    <lineage>
        <taxon>Bacteria</taxon>
        <taxon>Pseudomonadati</taxon>
        <taxon>Pseudomonadota</taxon>
        <taxon>Gammaproteobacteria</taxon>
        <taxon>Lysobacterales</taxon>
        <taxon>Lysobacteraceae</taxon>
        <taxon>Agrilutibacter</taxon>
    </lineage>
</organism>
<dbReference type="EMBL" id="CP071518">
    <property type="protein sequence ID" value="QSX79554.1"/>
    <property type="molecule type" value="Genomic_DNA"/>
</dbReference>
<feature type="chain" id="PRO_5038076714" description="DUF2946 domain-containing protein" evidence="1">
    <location>
        <begin position="29"/>
        <end position="121"/>
    </location>
</feature>
<protein>
    <recommendedName>
        <fullName evidence="4">DUF2946 domain-containing protein</fullName>
    </recommendedName>
</protein>
<reference evidence="2 3" key="1">
    <citation type="submission" date="2021-03" db="EMBL/GenBank/DDBJ databases">
        <title>Lysobacter sp. nov. isolated from soil of gangwondo yeongwol, south Korea.</title>
        <authorList>
            <person name="Kim K.R."/>
            <person name="Kim K.H."/>
            <person name="Jeon C.O."/>
        </authorList>
    </citation>
    <scope>NUCLEOTIDE SEQUENCE [LARGE SCALE GENOMIC DNA]</scope>
    <source>
        <strain evidence="2 3">R19</strain>
    </source>
</reference>
<dbReference type="KEGG" id="lsf:I8J32_006810"/>
<proteinExistence type="predicted"/>
<dbReference type="RefSeq" id="WP_200616341.1">
    <property type="nucleotide sequence ID" value="NZ_CP071518.1"/>
</dbReference>
<dbReference type="Proteomes" id="UP000639274">
    <property type="component" value="Chromosome"/>
</dbReference>
<evidence type="ECO:0008006" key="4">
    <source>
        <dbReference type="Google" id="ProtNLM"/>
    </source>
</evidence>
<evidence type="ECO:0000256" key="1">
    <source>
        <dbReference type="SAM" id="SignalP"/>
    </source>
</evidence>
<name>A0A975ATW1_9GAMM</name>
<evidence type="ECO:0000313" key="3">
    <source>
        <dbReference type="Proteomes" id="UP000639274"/>
    </source>
</evidence>
<sequence>MRHFTRLALHWLVVIAMIATTAVAPAQAAGDALQAYATAQMAAAMADMPCDDEAPQSAQHEMPCDCCTPASCDLSACLGTACLPELPRFVAAIPPAAIPLPWVTPAPPTRFVDSPLRPPIA</sequence>
<keyword evidence="1" id="KW-0732">Signal</keyword>
<feature type="signal peptide" evidence="1">
    <location>
        <begin position="1"/>
        <end position="28"/>
    </location>
</feature>
<accession>A0A975ATW1</accession>
<dbReference type="AlphaFoldDB" id="A0A975ATW1"/>